<sequence>MARALLAVLLCSTVALGCGRSSDGRGKADLDSTGVDECDSALAAMAACAGKLPAEARGSHEAALRIARDVLEARAEADDEALEGEAKAEARAALKAACRQMSDAAADRAACSL</sequence>
<protein>
    <recommendedName>
        <fullName evidence="4">Secreted protein</fullName>
    </recommendedName>
</protein>
<dbReference type="Proteomes" id="UP000238348">
    <property type="component" value="Chromosome"/>
</dbReference>
<dbReference type="AlphaFoldDB" id="A0A2L0F6D2"/>
<reference evidence="2 3" key="1">
    <citation type="submission" date="2015-09" db="EMBL/GenBank/DDBJ databases">
        <title>Sorangium comparison.</title>
        <authorList>
            <person name="Zaburannyi N."/>
            <person name="Bunk B."/>
            <person name="Overmann J."/>
            <person name="Mueller R."/>
        </authorList>
    </citation>
    <scope>NUCLEOTIDE SEQUENCE [LARGE SCALE GENOMIC DNA]</scope>
    <source>
        <strain evidence="2 3">So ce26</strain>
    </source>
</reference>
<evidence type="ECO:0000256" key="1">
    <source>
        <dbReference type="SAM" id="SignalP"/>
    </source>
</evidence>
<gene>
    <name evidence="2" type="ORF">SOCE26_086600</name>
</gene>
<evidence type="ECO:0000313" key="3">
    <source>
        <dbReference type="Proteomes" id="UP000238348"/>
    </source>
</evidence>
<accession>A0A2L0F6D2</accession>
<keyword evidence="1" id="KW-0732">Signal</keyword>
<dbReference type="EMBL" id="CP012673">
    <property type="protein sequence ID" value="AUX47148.1"/>
    <property type="molecule type" value="Genomic_DNA"/>
</dbReference>
<name>A0A2L0F6D2_SORCE</name>
<evidence type="ECO:0000313" key="2">
    <source>
        <dbReference type="EMBL" id="AUX47148.1"/>
    </source>
</evidence>
<feature type="chain" id="PRO_5014772373" description="Secreted protein" evidence="1">
    <location>
        <begin position="18"/>
        <end position="113"/>
    </location>
</feature>
<proteinExistence type="predicted"/>
<dbReference type="PROSITE" id="PS51257">
    <property type="entry name" value="PROKAR_LIPOPROTEIN"/>
    <property type="match status" value="1"/>
</dbReference>
<evidence type="ECO:0008006" key="4">
    <source>
        <dbReference type="Google" id="ProtNLM"/>
    </source>
</evidence>
<feature type="signal peptide" evidence="1">
    <location>
        <begin position="1"/>
        <end position="17"/>
    </location>
</feature>
<organism evidence="2 3">
    <name type="scientific">Sorangium cellulosum</name>
    <name type="common">Polyangium cellulosum</name>
    <dbReference type="NCBI Taxonomy" id="56"/>
    <lineage>
        <taxon>Bacteria</taxon>
        <taxon>Pseudomonadati</taxon>
        <taxon>Myxococcota</taxon>
        <taxon>Polyangia</taxon>
        <taxon>Polyangiales</taxon>
        <taxon>Polyangiaceae</taxon>
        <taxon>Sorangium</taxon>
    </lineage>
</organism>
<dbReference type="RefSeq" id="WP_104987755.1">
    <property type="nucleotide sequence ID" value="NZ_CP012673.1"/>
</dbReference>